<evidence type="ECO:0000259" key="1">
    <source>
        <dbReference type="Pfam" id="PF01261"/>
    </source>
</evidence>
<dbReference type="RefSeq" id="WP_228552945.1">
    <property type="nucleotide sequence ID" value="NZ_JBHSQL010000020.1"/>
</dbReference>
<dbReference type="GO" id="GO:0016853">
    <property type="term" value="F:isomerase activity"/>
    <property type="evidence" value="ECO:0007669"/>
    <property type="project" value="UniProtKB-KW"/>
</dbReference>
<accession>A0ABW1QSG7</accession>
<gene>
    <name evidence="2" type="ORF">ACFPYK_19120</name>
</gene>
<organism evidence="2 3">
    <name type="scientific">Mumia xiangluensis</name>
    <dbReference type="NCBI Taxonomy" id="1678900"/>
    <lineage>
        <taxon>Bacteria</taxon>
        <taxon>Bacillati</taxon>
        <taxon>Actinomycetota</taxon>
        <taxon>Actinomycetes</taxon>
        <taxon>Propionibacteriales</taxon>
        <taxon>Nocardioidaceae</taxon>
        <taxon>Mumia</taxon>
    </lineage>
</organism>
<dbReference type="EMBL" id="JBHSQL010000020">
    <property type="protein sequence ID" value="MFC6151525.1"/>
    <property type="molecule type" value="Genomic_DNA"/>
</dbReference>
<keyword evidence="3" id="KW-1185">Reference proteome</keyword>
<dbReference type="Gene3D" id="3.20.20.150">
    <property type="entry name" value="Divalent-metal-dependent TIM barrel enzymes"/>
    <property type="match status" value="1"/>
</dbReference>
<dbReference type="PANTHER" id="PTHR12110:SF52">
    <property type="entry name" value="XYLOSE ISOMERASE"/>
    <property type="match status" value="1"/>
</dbReference>
<reference evidence="3" key="1">
    <citation type="journal article" date="2019" name="Int. J. Syst. Evol. Microbiol.">
        <title>The Global Catalogue of Microorganisms (GCM) 10K type strain sequencing project: providing services to taxonomists for standard genome sequencing and annotation.</title>
        <authorList>
            <consortium name="The Broad Institute Genomics Platform"/>
            <consortium name="The Broad Institute Genome Sequencing Center for Infectious Disease"/>
            <person name="Wu L."/>
            <person name="Ma J."/>
        </authorList>
    </citation>
    <scope>NUCLEOTIDE SEQUENCE [LARGE SCALE GENOMIC DNA]</scope>
    <source>
        <strain evidence="3">CGMCC 4.7198</strain>
    </source>
</reference>
<name>A0ABW1QSG7_9ACTN</name>
<dbReference type="Pfam" id="PF01261">
    <property type="entry name" value="AP_endonuc_2"/>
    <property type="match status" value="1"/>
</dbReference>
<protein>
    <submittedName>
        <fullName evidence="2">Sugar phosphate isomerase/epimerase family protein</fullName>
    </submittedName>
</protein>
<dbReference type="Proteomes" id="UP001596097">
    <property type="component" value="Unassembled WGS sequence"/>
</dbReference>
<keyword evidence="2" id="KW-0413">Isomerase</keyword>
<sequence>MTAVLDVPSGDAARVETPPVGDPRLARLSLNQRTTAQWSLREALDGARAAGLSSIGLWREPVAEVGLETAAQWVADSGLRVSSLCRGGFFTAEEPDAREAADADNRAAIDECVALGTDVLVLVPGGLPGGSKDLAGARERAAEAIGRLAPYAGERGVRLGIEPMHPIFAADRGVVSSLRQALDIAEQHPASQVGVVVDTYHLWWEPDVEQQIARAGERIVAYQVCDWITPVPADNLLGRGMMGDGHVDFPAFTRAVAATGYAGDVEVEIFNADVWAAAGEDVVATMARRYAELVEPYL</sequence>
<dbReference type="InterPro" id="IPR036237">
    <property type="entry name" value="Xyl_isomerase-like_sf"/>
</dbReference>
<comment type="caution">
    <text evidence="2">The sequence shown here is derived from an EMBL/GenBank/DDBJ whole genome shotgun (WGS) entry which is preliminary data.</text>
</comment>
<proteinExistence type="predicted"/>
<dbReference type="PANTHER" id="PTHR12110">
    <property type="entry name" value="HYDROXYPYRUVATE ISOMERASE"/>
    <property type="match status" value="1"/>
</dbReference>
<evidence type="ECO:0000313" key="3">
    <source>
        <dbReference type="Proteomes" id="UP001596097"/>
    </source>
</evidence>
<dbReference type="InterPro" id="IPR050312">
    <property type="entry name" value="IolE/XylAMocC-like"/>
</dbReference>
<dbReference type="InterPro" id="IPR013022">
    <property type="entry name" value="Xyl_isomerase-like_TIM-brl"/>
</dbReference>
<evidence type="ECO:0000313" key="2">
    <source>
        <dbReference type="EMBL" id="MFC6151525.1"/>
    </source>
</evidence>
<feature type="domain" description="Xylose isomerase-like TIM barrel" evidence="1">
    <location>
        <begin position="47"/>
        <end position="278"/>
    </location>
</feature>
<dbReference type="SUPFAM" id="SSF51658">
    <property type="entry name" value="Xylose isomerase-like"/>
    <property type="match status" value="1"/>
</dbReference>